<feature type="signal peptide" evidence="3">
    <location>
        <begin position="1"/>
        <end position="23"/>
    </location>
</feature>
<feature type="chain" id="PRO_5032604684" evidence="3">
    <location>
        <begin position="24"/>
        <end position="406"/>
    </location>
</feature>
<dbReference type="PANTHER" id="PTHR47235">
    <property type="entry name" value="BLR6548 PROTEIN"/>
    <property type="match status" value="1"/>
</dbReference>
<dbReference type="InterPro" id="IPR028081">
    <property type="entry name" value="Leu-bd"/>
</dbReference>
<reference evidence="5 6" key="1">
    <citation type="submission" date="2020-07" db="EMBL/GenBank/DDBJ databases">
        <title>Endozoicomonas sp. nov., isolated from sediment.</title>
        <authorList>
            <person name="Gu T."/>
        </authorList>
    </citation>
    <scope>NUCLEOTIDE SEQUENCE [LARGE SCALE GENOMIC DNA]</scope>
    <source>
        <strain evidence="5 6">SM1973</strain>
    </source>
</reference>
<keyword evidence="2 3" id="KW-0732">Signal</keyword>
<dbReference type="RefSeq" id="WP_180569286.1">
    <property type="nucleotide sequence ID" value="NZ_JACCKB010000023.1"/>
</dbReference>
<keyword evidence="6" id="KW-1185">Reference proteome</keyword>
<evidence type="ECO:0000256" key="3">
    <source>
        <dbReference type="SAM" id="SignalP"/>
    </source>
</evidence>
<organism evidence="5 6">
    <name type="scientific">Spartinivicinus marinus</name>
    <dbReference type="NCBI Taxonomy" id="2994442"/>
    <lineage>
        <taxon>Bacteria</taxon>
        <taxon>Pseudomonadati</taxon>
        <taxon>Pseudomonadota</taxon>
        <taxon>Gammaproteobacteria</taxon>
        <taxon>Oceanospirillales</taxon>
        <taxon>Zooshikellaceae</taxon>
        <taxon>Spartinivicinus</taxon>
    </lineage>
</organism>
<evidence type="ECO:0000259" key="4">
    <source>
        <dbReference type="Pfam" id="PF13458"/>
    </source>
</evidence>
<name>A0A853I1H8_9GAMM</name>
<feature type="domain" description="Leucine-binding protein" evidence="4">
    <location>
        <begin position="31"/>
        <end position="190"/>
    </location>
</feature>
<comment type="caution">
    <text evidence="5">The sequence shown here is derived from an EMBL/GenBank/DDBJ whole genome shotgun (WGS) entry which is preliminary data.</text>
</comment>
<dbReference type="PANTHER" id="PTHR47235:SF1">
    <property type="entry name" value="BLR6548 PROTEIN"/>
    <property type="match status" value="1"/>
</dbReference>
<sequence length="406" mass="44193">MKKISLSSVLLILLTKLAVICNAEEGIESNTIYFGSVLALKGQARDLGLGMKTGLNAALKGQTVNGLKIEVLYRNDNYEPDMAVKATQELINKPVFLMIGNIGTPTAKVTLPLLAAHNIPAVGFFTGAGLLRPGVAPTVNYRASYVQETGAVIKAAIQNGIGPEAVCAYVQNDAYGMAGLVGVKNALASHNKTEQVVKVLDKIINITGDNPERNNIGPVGTYKRNTKDVIDGYKSLKTWEKNNGTKCKLVVTVGAYENIAKFIWYANYKKSENWIVSAVSFTGADNLKKFLSHYKASRNVLMTQVVPLIDSAIPIVEEAKKKIGRRFGYVSLEGYIVGKMVLHILREVSSPITREKFLAKARQSKFDLGGVIIDFTKNGYQGSDKVEISVLGHDGFESLASDFWKN</sequence>
<dbReference type="InterPro" id="IPR028082">
    <property type="entry name" value="Peripla_BP_I"/>
</dbReference>
<dbReference type="EMBL" id="JACCKB010000023">
    <property type="protein sequence ID" value="NYZ67263.1"/>
    <property type="molecule type" value="Genomic_DNA"/>
</dbReference>
<comment type="similarity">
    <text evidence="1">Belongs to the leucine-binding protein family.</text>
</comment>
<dbReference type="CDD" id="cd19978">
    <property type="entry name" value="PBP1_ABC_ligand_binding-like"/>
    <property type="match status" value="1"/>
</dbReference>
<evidence type="ECO:0000313" key="6">
    <source>
        <dbReference type="Proteomes" id="UP000569732"/>
    </source>
</evidence>
<protein>
    <submittedName>
        <fullName evidence="5">ABC transporter substrate-binding protein</fullName>
    </submittedName>
</protein>
<evidence type="ECO:0000256" key="2">
    <source>
        <dbReference type="ARBA" id="ARBA00022729"/>
    </source>
</evidence>
<accession>A0A853I1H8</accession>
<dbReference type="Pfam" id="PF13458">
    <property type="entry name" value="Peripla_BP_6"/>
    <property type="match status" value="1"/>
</dbReference>
<evidence type="ECO:0000256" key="1">
    <source>
        <dbReference type="ARBA" id="ARBA00010062"/>
    </source>
</evidence>
<dbReference type="Proteomes" id="UP000569732">
    <property type="component" value="Unassembled WGS sequence"/>
</dbReference>
<dbReference type="SUPFAM" id="SSF53822">
    <property type="entry name" value="Periplasmic binding protein-like I"/>
    <property type="match status" value="1"/>
</dbReference>
<evidence type="ECO:0000313" key="5">
    <source>
        <dbReference type="EMBL" id="NYZ67263.1"/>
    </source>
</evidence>
<dbReference type="Gene3D" id="3.40.50.2300">
    <property type="match status" value="2"/>
</dbReference>
<dbReference type="AlphaFoldDB" id="A0A853I1H8"/>
<gene>
    <name evidence="5" type="ORF">H0A36_14690</name>
</gene>
<proteinExistence type="inferred from homology"/>